<evidence type="ECO:0000313" key="6">
    <source>
        <dbReference type="EMBL" id="MBA9063890.1"/>
    </source>
</evidence>
<dbReference type="Pfam" id="PF01464">
    <property type="entry name" value="SLT"/>
    <property type="match status" value="1"/>
</dbReference>
<evidence type="ECO:0000259" key="4">
    <source>
        <dbReference type="Pfam" id="PF01464"/>
    </source>
</evidence>
<comment type="similarity">
    <text evidence="1">Belongs to the transglycosylase Slt family.</text>
</comment>
<name>A0ABR6DCT5_9HYPH</name>
<evidence type="ECO:0000313" key="7">
    <source>
        <dbReference type="Proteomes" id="UP000565455"/>
    </source>
</evidence>
<dbReference type="PANTHER" id="PTHR37423:SF2">
    <property type="entry name" value="MEMBRANE-BOUND LYTIC MUREIN TRANSGLYCOSYLASE C"/>
    <property type="match status" value="1"/>
</dbReference>
<feature type="domain" description="Bacteriophage tail tape measure N-terminal" evidence="5">
    <location>
        <begin position="145"/>
        <end position="359"/>
    </location>
</feature>
<feature type="domain" description="Transglycosylase SLT" evidence="4">
    <location>
        <begin position="640"/>
        <end position="734"/>
    </location>
</feature>
<evidence type="ECO:0000256" key="3">
    <source>
        <dbReference type="SAM" id="MobiDB-lite"/>
    </source>
</evidence>
<dbReference type="InterPro" id="IPR009628">
    <property type="entry name" value="Phage_tape_measure_N"/>
</dbReference>
<gene>
    <name evidence="6" type="ORF">GGQ91_003291</name>
</gene>
<dbReference type="InterPro" id="IPR023346">
    <property type="entry name" value="Lysozyme-like_dom_sf"/>
</dbReference>
<evidence type="ECO:0000256" key="2">
    <source>
        <dbReference type="ARBA" id="ARBA00009387"/>
    </source>
</evidence>
<dbReference type="InterPro" id="IPR008258">
    <property type="entry name" value="Transglycosylase_SLT_dom_1"/>
</dbReference>
<dbReference type="RefSeq" id="WP_182592392.1">
    <property type="nucleotide sequence ID" value="NZ_JACJIM010000005.1"/>
</dbReference>
<proteinExistence type="inferred from homology"/>
<feature type="region of interest" description="Disordered" evidence="3">
    <location>
        <begin position="1"/>
        <end position="28"/>
    </location>
</feature>
<dbReference type="Pfam" id="PF06791">
    <property type="entry name" value="TMP_2"/>
    <property type="match status" value="1"/>
</dbReference>
<organism evidence="6 7">
    <name type="scientific">Methylobacterium fujisawaense</name>
    <dbReference type="NCBI Taxonomy" id="107400"/>
    <lineage>
        <taxon>Bacteria</taxon>
        <taxon>Pseudomonadati</taxon>
        <taxon>Pseudomonadota</taxon>
        <taxon>Alphaproteobacteria</taxon>
        <taxon>Hyphomicrobiales</taxon>
        <taxon>Methylobacteriaceae</taxon>
        <taxon>Methylobacterium</taxon>
    </lineage>
</organism>
<evidence type="ECO:0000259" key="5">
    <source>
        <dbReference type="Pfam" id="PF06791"/>
    </source>
</evidence>
<dbReference type="Proteomes" id="UP000565455">
    <property type="component" value="Unassembled WGS sequence"/>
</dbReference>
<keyword evidence="7" id="KW-1185">Reference proteome</keyword>
<dbReference type="EMBL" id="JACJIM010000005">
    <property type="protein sequence ID" value="MBA9063890.1"/>
    <property type="molecule type" value="Genomic_DNA"/>
</dbReference>
<reference evidence="6 7" key="1">
    <citation type="submission" date="2020-08" db="EMBL/GenBank/DDBJ databases">
        <title>Genomic Encyclopedia of Type Strains, Phase IV (KMG-IV): sequencing the most valuable type-strain genomes for metagenomic binning, comparative biology and taxonomic classification.</title>
        <authorList>
            <person name="Goeker M."/>
        </authorList>
    </citation>
    <scope>NUCLEOTIDE SEQUENCE [LARGE SCALE GENOMIC DNA]</scope>
    <source>
        <strain evidence="6 7">DSM 5686</strain>
    </source>
</reference>
<comment type="similarity">
    <text evidence="2">Belongs to the virb1 family.</text>
</comment>
<protein>
    <submittedName>
        <fullName evidence="6">Soluble lytic murein transglycosylase-like protein</fullName>
    </submittedName>
</protein>
<dbReference type="Gene3D" id="1.10.530.10">
    <property type="match status" value="1"/>
</dbReference>
<dbReference type="GeneID" id="96604965"/>
<dbReference type="SUPFAM" id="SSF53955">
    <property type="entry name" value="Lysozyme-like"/>
    <property type="match status" value="1"/>
</dbReference>
<evidence type="ECO:0000256" key="1">
    <source>
        <dbReference type="ARBA" id="ARBA00007734"/>
    </source>
</evidence>
<accession>A0ABR6DCT5</accession>
<sequence length="1095" mass="114020">MGADRCACSTARRPTASTRSLGTPQARAPAIARPVIRTVPTAPTSGGTCAAAEPPISVDRRAPYNSTRMTDLATLAIVIDSRPATDASVALDRLAQSARGAGLAADTFNVGAGKGTAAAQAAASATAQAAAGLDRHTKALNDNAKQAGLTYLQFEVLRSSVTQFADQVIAGANPLRAFVQQATGASAAIGDGGLGGLARNAAASMGNFASGARAAATGAGVVGVGVGTVAAALATAVVAQQSYASSQRETELALLGIGRASGATVGQINALSQANASAGGISTRTAREMAAQYASTGRIGGEILGDLQRSTRDYAATTGQSLGDAQAELAKAFAEPAKGAELLNTRLGFLDAATRETIQTLDAQGHRLEAQRALYDAISGSIVKADTLTSGWGRTTAAVGTFIASAWDRLGQIIDRGATGGDLETRIRDLQRVLATPPTFLERFSSTRPALQAELDKALADQQRQQAQARQTDLAQRSLVVDNLGKQYNPQEERLKQITDAAQRIRTELAAGVLDPDGKSLRTAEGLEASARRIREDLAQGGTQFANALRESQFALRTVGFSPQAQRVAGINERAENEIRDLPTNPNDPLLRDYQIHSIRQRQQLDLEAARRQTYVDTASGSGRYAIGVGQAPEQYRDLIYSSAAANGVNPDLIASQIRRESRFNPNAVSPAGAQGISQFMPATAAGMGLANPFDPAQAIPKQSELMAQLLRRFDGNEVAALVGYNAGPKVAQRFVASGQDVATLPEETRTYVKEILTPPPNAQQAISASVERNRALANENNLVALNAQYLGVNGEKLDAAARYQQALNQAIAQGVEITPQYRAELMRNAEGMAAAARGLAGTRAGADLAFDRDQLGRDRYDQRAYAGARSIYGDTATPAAQAYIDRSRDNQYLAEARSTLTDAMTGFASDLLHGRDAAQAFGSVLSRVGDKLLGGLMDSLVGSLFKGSGGLGALFGFADGGFTGYGGRNQPAGIVHAGEVVWSQADVARFGGPHVVNAMRLGLPGYADGGPVGFAMPNLATLPNMPMPANANAAGDGPQPVAIAIDARGAQGNSEIQAAIQRGVSAGMAQVHQTISRNINGIVATGQRRYARVG</sequence>
<comment type="caution">
    <text evidence="6">The sequence shown here is derived from an EMBL/GenBank/DDBJ whole genome shotgun (WGS) entry which is preliminary data.</text>
</comment>
<dbReference type="PANTHER" id="PTHR37423">
    <property type="entry name" value="SOLUBLE LYTIC MUREIN TRANSGLYCOSYLASE-RELATED"/>
    <property type="match status" value="1"/>
</dbReference>